<dbReference type="InterPro" id="IPR012910">
    <property type="entry name" value="Plug_dom"/>
</dbReference>
<dbReference type="NCBIfam" id="TIGR01782">
    <property type="entry name" value="TonB-Xanth-Caul"/>
    <property type="match status" value="1"/>
</dbReference>
<dbReference type="InterPro" id="IPR008969">
    <property type="entry name" value="CarboxyPept-like_regulatory"/>
</dbReference>
<name>A0ABU3BNP7_9BACT</name>
<evidence type="ECO:0000259" key="5">
    <source>
        <dbReference type="Pfam" id="PF00593"/>
    </source>
</evidence>
<dbReference type="SUPFAM" id="SSF56935">
    <property type="entry name" value="Porins"/>
    <property type="match status" value="1"/>
</dbReference>
<keyword evidence="7" id="KW-0675">Receptor</keyword>
<dbReference type="InterPro" id="IPR036942">
    <property type="entry name" value="Beta-barrel_TonB_sf"/>
</dbReference>
<dbReference type="InterPro" id="IPR037066">
    <property type="entry name" value="Plug_dom_sf"/>
</dbReference>
<dbReference type="Pfam" id="PF00593">
    <property type="entry name" value="TonB_dep_Rec_b-barrel"/>
    <property type="match status" value="1"/>
</dbReference>
<dbReference type="PANTHER" id="PTHR40980">
    <property type="entry name" value="PLUG DOMAIN-CONTAINING PROTEIN"/>
    <property type="match status" value="1"/>
</dbReference>
<dbReference type="InterPro" id="IPR000531">
    <property type="entry name" value="Beta-barrel_TonB"/>
</dbReference>
<evidence type="ECO:0000259" key="6">
    <source>
        <dbReference type="Pfam" id="PF07715"/>
    </source>
</evidence>
<evidence type="ECO:0000256" key="4">
    <source>
        <dbReference type="RuleBase" id="RU003357"/>
    </source>
</evidence>
<gene>
    <name evidence="7" type="ORF">RM540_04050</name>
</gene>
<sequence>MLHPVLSLIPIPKRFRLRGACALAFCAVALFGVQSAYAQSVLRGTVIDSLSGGTLPGANVLVQGTALGAATDIEGTYRVSNIPAGDYTVRFSYVGYETRFVPVSIADGQTVMLDVALQLSGGLGEVVVSGQAEGQQAAINQQLSSNTIVNVVSEEKIQELPDANAAESIGRLPGVSVQRSGGEANQIVLRGLSGAFTNVTVDGISVAATGTESRSVDLSAISQGTLSGIELFKALTPDKDADAIAGSVNLVTRRAPRDRQIRVNALGSYNGLASDVGQYDTDVRYGERFWGDRLGVQITANLERRNRSNEEYDVGYDKDVNEEGTTTYLLDDLDLSYTDETRRRRGAGAILDVDTPDGGFVKLSTLYNHTSRDFIVSSRNYPASGADELFYSARDREQTISLLTGALTGETYFLGLESTWGLSYARSSTDNPFDYELVFTEPSATDSDGNVIAGTQVVPKDVREGDPEDLIPFAVNNFESAYLYGAFFQEEESSDTDLSAYLNLRRDYTFGSSIGGQIKVGGKYRDKSRTRDQSEVISPYYVEAFPGYVQLADGSVVPKDFAGTMFDGLQRSGSRIFATNFIEADRFTEDLYGSRFTLNPVLDRDAVRAWWELNQNGVSDAAGRDPEYEVNDEARIFFYDIAERVSAGYVMNTLNIGERVTWIAGLRMEHENNDYGSRYSPTQLTGFPVPSTSSIRDTSSTFSETVWLPNTHLLIEATDFMNVRLAAYRALARPDFNQRLATVVGRQTSTFFPGNSVTLGNPNLRSARAWNYEINTSFYGPRIGLFSVSAFYKSISDYYQTINNIPYNGNEIFEEIGIDYQTPFGGNRFVLTAPFNSPRATTVYGIEVEHQTSLGFLPGLLSGFVVSYNGTLLHSETVVPAVNIETTFIERPPFPPVPQITYTPVETDQKLQEQPDFIANVALGYDYRSFSARVSMAHQGEYFTRFGDGANRDAAARGGFTRWDLAVKQAVRPGVMLLLNVNNLTGVEETRLRINDVIGRTLLNDSQIYGTTIDFGLRVDL</sequence>
<accession>A0ABU3BNP7</accession>
<protein>
    <submittedName>
        <fullName evidence="7">TonB-dependent receptor</fullName>
    </submittedName>
</protein>
<evidence type="ECO:0000256" key="1">
    <source>
        <dbReference type="ARBA" id="ARBA00004442"/>
    </source>
</evidence>
<comment type="similarity">
    <text evidence="4">Belongs to the TonB-dependent receptor family.</text>
</comment>
<comment type="subcellular location">
    <subcellularLocation>
        <location evidence="1 4">Cell outer membrane</location>
    </subcellularLocation>
</comment>
<evidence type="ECO:0000313" key="8">
    <source>
        <dbReference type="Proteomes" id="UP001267426"/>
    </source>
</evidence>
<dbReference type="Pfam" id="PF13715">
    <property type="entry name" value="CarbopepD_reg_2"/>
    <property type="match status" value="1"/>
</dbReference>
<dbReference type="Pfam" id="PF07715">
    <property type="entry name" value="Plug"/>
    <property type="match status" value="1"/>
</dbReference>
<keyword evidence="8" id="KW-1185">Reference proteome</keyword>
<feature type="domain" description="TonB-dependent receptor plug" evidence="6">
    <location>
        <begin position="144"/>
        <end position="246"/>
    </location>
</feature>
<dbReference type="Proteomes" id="UP001267426">
    <property type="component" value="Unassembled WGS sequence"/>
</dbReference>
<evidence type="ECO:0000313" key="7">
    <source>
        <dbReference type="EMBL" id="MDT0630912.1"/>
    </source>
</evidence>
<dbReference type="PANTHER" id="PTHR40980:SF4">
    <property type="entry name" value="TONB-DEPENDENT RECEPTOR-LIKE BETA-BARREL DOMAIN-CONTAINING PROTEIN"/>
    <property type="match status" value="1"/>
</dbReference>
<keyword evidence="4" id="KW-0798">TonB box</keyword>
<dbReference type="SUPFAM" id="SSF49464">
    <property type="entry name" value="Carboxypeptidase regulatory domain-like"/>
    <property type="match status" value="1"/>
</dbReference>
<evidence type="ECO:0000256" key="3">
    <source>
        <dbReference type="ARBA" id="ARBA00023237"/>
    </source>
</evidence>
<comment type="caution">
    <text evidence="7">The sequence shown here is derived from an EMBL/GenBank/DDBJ whole genome shotgun (WGS) entry which is preliminary data.</text>
</comment>
<dbReference type="Gene3D" id="2.40.170.20">
    <property type="entry name" value="TonB-dependent receptor, beta-barrel domain"/>
    <property type="match status" value="1"/>
</dbReference>
<proteinExistence type="inferred from homology"/>
<dbReference type="Gene3D" id="2.170.130.10">
    <property type="entry name" value="TonB-dependent receptor, plug domain"/>
    <property type="match status" value="1"/>
</dbReference>
<keyword evidence="3" id="KW-0998">Cell outer membrane</keyword>
<keyword evidence="2 4" id="KW-0472">Membrane</keyword>
<evidence type="ECO:0000256" key="2">
    <source>
        <dbReference type="ARBA" id="ARBA00023136"/>
    </source>
</evidence>
<dbReference type="EMBL" id="JAVRHT010000006">
    <property type="protein sequence ID" value="MDT0630912.1"/>
    <property type="molecule type" value="Genomic_DNA"/>
</dbReference>
<dbReference type="Gene3D" id="2.60.40.1120">
    <property type="entry name" value="Carboxypeptidase-like, regulatory domain"/>
    <property type="match status" value="1"/>
</dbReference>
<dbReference type="RefSeq" id="WP_311662249.1">
    <property type="nucleotide sequence ID" value="NZ_JAVRHT010000006.1"/>
</dbReference>
<reference evidence="7 8" key="1">
    <citation type="submission" date="2023-09" db="EMBL/GenBank/DDBJ databases">
        <authorList>
            <person name="Rey-Velasco X."/>
        </authorList>
    </citation>
    <scope>NUCLEOTIDE SEQUENCE [LARGE SCALE GENOMIC DNA]</scope>
    <source>
        <strain evidence="7 8">F394</strain>
    </source>
</reference>
<dbReference type="InterPro" id="IPR010104">
    <property type="entry name" value="TonB_rcpt_bac"/>
</dbReference>
<organism evidence="7 8">
    <name type="scientific">Rubrivirga litoralis</name>
    <dbReference type="NCBI Taxonomy" id="3075598"/>
    <lineage>
        <taxon>Bacteria</taxon>
        <taxon>Pseudomonadati</taxon>
        <taxon>Rhodothermota</taxon>
        <taxon>Rhodothermia</taxon>
        <taxon>Rhodothermales</taxon>
        <taxon>Rubricoccaceae</taxon>
        <taxon>Rubrivirga</taxon>
    </lineage>
</organism>
<feature type="domain" description="TonB-dependent receptor-like beta-barrel" evidence="5">
    <location>
        <begin position="480"/>
        <end position="984"/>
    </location>
</feature>